<dbReference type="InterPro" id="IPR023393">
    <property type="entry name" value="START-like_dom_sf"/>
</dbReference>
<evidence type="ECO:0000256" key="1">
    <source>
        <dbReference type="ARBA" id="ARBA00006817"/>
    </source>
</evidence>
<protein>
    <recommendedName>
        <fullName evidence="2">Activator of Hsp90 ATPase homologue 1/2-like C-terminal domain-containing protein</fullName>
    </recommendedName>
</protein>
<organism evidence="3 4">
    <name type="scientific">Gordonia effusa NBRC 100432</name>
    <dbReference type="NCBI Taxonomy" id="1077974"/>
    <lineage>
        <taxon>Bacteria</taxon>
        <taxon>Bacillati</taxon>
        <taxon>Actinomycetota</taxon>
        <taxon>Actinomycetes</taxon>
        <taxon>Mycobacteriales</taxon>
        <taxon>Gordoniaceae</taxon>
        <taxon>Gordonia</taxon>
    </lineage>
</organism>
<dbReference type="AlphaFoldDB" id="H0QX33"/>
<accession>H0QX33</accession>
<dbReference type="OrthoDB" id="9803476at2"/>
<comment type="similarity">
    <text evidence="1">Belongs to the AHA1 family.</text>
</comment>
<dbReference type="EMBL" id="BAEH01000028">
    <property type="protein sequence ID" value="GAB17384.1"/>
    <property type="molecule type" value="Genomic_DNA"/>
</dbReference>
<comment type="caution">
    <text evidence="3">The sequence shown here is derived from an EMBL/GenBank/DDBJ whole genome shotgun (WGS) entry which is preliminary data.</text>
</comment>
<evidence type="ECO:0000259" key="2">
    <source>
        <dbReference type="Pfam" id="PF08327"/>
    </source>
</evidence>
<dbReference type="eggNOG" id="COG3832">
    <property type="taxonomic scope" value="Bacteria"/>
</dbReference>
<sequence>MNDDHDPELGTIAREMYIDATPDVVYEVVSNPAHISQWWSDELTLDGDAPGASGVISWGKSEDPDYHAESFRIVDAVPGKTFSFNWCYPPGDTDLSGRALLVTFTLVPQGDGTLLSMTETGFREKGWEAAVLEEMYNDHVRGWGQHLPDLIAYAERTAARAVTRGTR</sequence>
<evidence type="ECO:0000313" key="3">
    <source>
        <dbReference type="EMBL" id="GAB17384.1"/>
    </source>
</evidence>
<feature type="domain" description="Activator of Hsp90 ATPase homologue 1/2-like C-terminal" evidence="2">
    <location>
        <begin position="19"/>
        <end position="153"/>
    </location>
</feature>
<dbReference type="RefSeq" id="WP_007316722.1">
    <property type="nucleotide sequence ID" value="NZ_BAEH01000028.1"/>
</dbReference>
<keyword evidence="4" id="KW-1185">Reference proteome</keyword>
<proteinExistence type="inferred from homology"/>
<gene>
    <name evidence="3" type="ORF">GOEFS_028_00480</name>
</gene>
<reference evidence="3 4" key="1">
    <citation type="submission" date="2011-12" db="EMBL/GenBank/DDBJ databases">
        <title>Whole genome shotgun sequence of Gordonia effusa NBRC 100432.</title>
        <authorList>
            <person name="Yoshida I."/>
            <person name="Takarada H."/>
            <person name="Hosoyama A."/>
            <person name="Tsuchikane K."/>
            <person name="Katsumata H."/>
            <person name="Yamazaki S."/>
            <person name="Fujita N."/>
        </authorList>
    </citation>
    <scope>NUCLEOTIDE SEQUENCE [LARGE SCALE GENOMIC DNA]</scope>
    <source>
        <strain evidence="3 4">NBRC 100432</strain>
    </source>
</reference>
<dbReference type="Gene3D" id="3.30.530.20">
    <property type="match status" value="1"/>
</dbReference>
<dbReference type="SUPFAM" id="SSF55961">
    <property type="entry name" value="Bet v1-like"/>
    <property type="match status" value="1"/>
</dbReference>
<dbReference type="Proteomes" id="UP000035034">
    <property type="component" value="Unassembled WGS sequence"/>
</dbReference>
<evidence type="ECO:0000313" key="4">
    <source>
        <dbReference type="Proteomes" id="UP000035034"/>
    </source>
</evidence>
<dbReference type="InterPro" id="IPR013538">
    <property type="entry name" value="ASHA1/2-like_C"/>
</dbReference>
<dbReference type="Pfam" id="PF08327">
    <property type="entry name" value="AHSA1"/>
    <property type="match status" value="1"/>
</dbReference>
<dbReference type="STRING" id="1077974.GOEFS_028_00480"/>
<name>H0QX33_9ACTN</name>